<gene>
    <name evidence="1" type="ORF">UW41_C0016G0013</name>
</gene>
<dbReference type="Proteomes" id="UP000034172">
    <property type="component" value="Unassembled WGS sequence"/>
</dbReference>
<dbReference type="STRING" id="1618392.UW41_C0016G0013"/>
<protein>
    <submittedName>
        <fullName evidence="1">Uncharacterized protein</fullName>
    </submittedName>
</protein>
<name>A0A0G1HNX4_9BACT</name>
<dbReference type="EMBL" id="LCIE01000016">
    <property type="protein sequence ID" value="KKT48876.1"/>
    <property type="molecule type" value="Genomic_DNA"/>
</dbReference>
<organism evidence="1">
    <name type="scientific">Candidatus Collierbacteria bacterium GW2011_GWC2_44_18</name>
    <dbReference type="NCBI Taxonomy" id="1618392"/>
    <lineage>
        <taxon>Bacteria</taxon>
        <taxon>Candidatus Collieribacteriota</taxon>
    </lineage>
</organism>
<sequence length="92" mass="11060">MAVRVFYDPKKNLFRPFHLVCNKCKCTIEVSEFRDIFSRYEHCSDRLGKRFLYVYCPAPCREMVVIPPGVPSRRQFHKFDKYVVENYKVLFG</sequence>
<accession>A0A0G1HNX4</accession>
<evidence type="ECO:0000313" key="1">
    <source>
        <dbReference type="EMBL" id="KKT48876.1"/>
    </source>
</evidence>
<dbReference type="AlphaFoldDB" id="A0A0G1HNX4"/>
<reference evidence="1" key="1">
    <citation type="journal article" date="2015" name="Nature">
        <title>rRNA introns, odd ribosomes, and small enigmatic genomes across a large radiation of phyla.</title>
        <authorList>
            <person name="Brown C.T."/>
            <person name="Hug L.A."/>
            <person name="Thomas B.C."/>
            <person name="Sharon I."/>
            <person name="Castelle C.J."/>
            <person name="Singh A."/>
            <person name="Wilkins M.J."/>
            <person name="Williams K.H."/>
            <person name="Banfield J.F."/>
        </authorList>
    </citation>
    <scope>NUCLEOTIDE SEQUENCE [LARGE SCALE GENOMIC DNA]</scope>
</reference>
<comment type="caution">
    <text evidence="1">The sequence shown here is derived from an EMBL/GenBank/DDBJ whole genome shotgun (WGS) entry which is preliminary data.</text>
</comment>
<proteinExistence type="predicted"/>